<dbReference type="Gene3D" id="2.60.200.40">
    <property type="match status" value="1"/>
</dbReference>
<keyword evidence="2" id="KW-1185">Reference proteome</keyword>
<sequence>MAGMGFDAHMLDATNETAKKHVGWLAYAAGAAQHLRDRPMQLRITLDDKPAEHGNLPGRRARPPQRGVWLERAEAVHFDQAEHLGAHGRAFRLGCGVQCGAVLRLAV</sequence>
<reference evidence="1" key="1">
    <citation type="submission" date="2021-01" db="EMBL/GenBank/DDBJ databases">
        <title>Whole genome shotgun sequence of Actinoplanes rishiriensis NBRC 108556.</title>
        <authorList>
            <person name="Komaki H."/>
            <person name="Tamura T."/>
        </authorList>
    </citation>
    <scope>NUCLEOTIDE SEQUENCE</scope>
    <source>
        <strain evidence="1">NBRC 108556</strain>
    </source>
</reference>
<dbReference type="AlphaFoldDB" id="A0A919JWJ0"/>
<dbReference type="SUPFAM" id="SSF111331">
    <property type="entry name" value="NAD kinase/diacylglycerol kinase-like"/>
    <property type="match status" value="1"/>
</dbReference>
<evidence type="ECO:0000313" key="2">
    <source>
        <dbReference type="Proteomes" id="UP000636960"/>
    </source>
</evidence>
<dbReference type="Proteomes" id="UP000636960">
    <property type="component" value="Unassembled WGS sequence"/>
</dbReference>
<proteinExistence type="predicted"/>
<name>A0A919JWJ0_9ACTN</name>
<protein>
    <submittedName>
        <fullName evidence="1">Uncharacterized protein</fullName>
    </submittedName>
</protein>
<comment type="caution">
    <text evidence="1">The sequence shown here is derived from an EMBL/GenBank/DDBJ whole genome shotgun (WGS) entry which is preliminary data.</text>
</comment>
<organism evidence="1 2">
    <name type="scientific">Paractinoplanes rishiriensis</name>
    <dbReference type="NCBI Taxonomy" id="1050105"/>
    <lineage>
        <taxon>Bacteria</taxon>
        <taxon>Bacillati</taxon>
        <taxon>Actinomycetota</taxon>
        <taxon>Actinomycetes</taxon>
        <taxon>Micromonosporales</taxon>
        <taxon>Micromonosporaceae</taxon>
        <taxon>Paractinoplanes</taxon>
    </lineage>
</organism>
<evidence type="ECO:0000313" key="1">
    <source>
        <dbReference type="EMBL" id="GIE94904.1"/>
    </source>
</evidence>
<gene>
    <name evidence="1" type="ORF">Ari01nite_23690</name>
</gene>
<dbReference type="InterPro" id="IPR016064">
    <property type="entry name" value="NAD/diacylglycerol_kinase_sf"/>
</dbReference>
<accession>A0A919JWJ0</accession>
<dbReference type="EMBL" id="BOMV01000021">
    <property type="protein sequence ID" value="GIE94904.1"/>
    <property type="molecule type" value="Genomic_DNA"/>
</dbReference>